<accession>A0ABW0FAU8</accession>
<feature type="compositionally biased region" description="Basic and acidic residues" evidence="1">
    <location>
        <begin position="1"/>
        <end position="19"/>
    </location>
</feature>
<gene>
    <name evidence="2" type="ORF">ACFPK2_23110</name>
</gene>
<evidence type="ECO:0000313" key="3">
    <source>
        <dbReference type="Proteomes" id="UP001595976"/>
    </source>
</evidence>
<sequence length="96" mass="10640">RRALERGDQHEAEQDDRRGFGAGSAADGALAQKDVRARRLCDRGSKTSINAITGHKLGDVSEEHYLMLKDDVALLKRHLDQIDFPFLRQVCAPIAA</sequence>
<evidence type="ECO:0008006" key="4">
    <source>
        <dbReference type="Google" id="ProtNLM"/>
    </source>
</evidence>
<proteinExistence type="predicted"/>
<dbReference type="Proteomes" id="UP001595976">
    <property type="component" value="Unassembled WGS sequence"/>
</dbReference>
<feature type="region of interest" description="Disordered" evidence="1">
    <location>
        <begin position="1"/>
        <end position="28"/>
    </location>
</feature>
<dbReference type="RefSeq" id="WP_377785504.1">
    <property type="nucleotide sequence ID" value="NZ_JBHSLI010000021.1"/>
</dbReference>
<feature type="non-terminal residue" evidence="2">
    <location>
        <position position="1"/>
    </location>
</feature>
<evidence type="ECO:0000256" key="1">
    <source>
        <dbReference type="SAM" id="MobiDB-lite"/>
    </source>
</evidence>
<name>A0ABW0FAU8_9HYPH</name>
<comment type="caution">
    <text evidence="2">The sequence shown here is derived from an EMBL/GenBank/DDBJ whole genome shotgun (WGS) entry which is preliminary data.</text>
</comment>
<reference evidence="3" key="1">
    <citation type="journal article" date="2019" name="Int. J. Syst. Evol. Microbiol.">
        <title>The Global Catalogue of Microorganisms (GCM) 10K type strain sequencing project: providing services to taxonomists for standard genome sequencing and annotation.</title>
        <authorList>
            <consortium name="The Broad Institute Genomics Platform"/>
            <consortium name="The Broad Institute Genome Sequencing Center for Infectious Disease"/>
            <person name="Wu L."/>
            <person name="Ma J."/>
        </authorList>
    </citation>
    <scope>NUCLEOTIDE SEQUENCE [LARGE SCALE GENOMIC DNA]</scope>
    <source>
        <strain evidence="3">CGMCC 1.15643</strain>
    </source>
</reference>
<keyword evidence="3" id="KW-1185">Reference proteome</keyword>
<dbReference type="EMBL" id="JBHSLI010000021">
    <property type="protein sequence ID" value="MFC5295879.1"/>
    <property type="molecule type" value="Genomic_DNA"/>
</dbReference>
<organism evidence="2 3">
    <name type="scientific">Bosea minatitlanensis</name>
    <dbReference type="NCBI Taxonomy" id="128782"/>
    <lineage>
        <taxon>Bacteria</taxon>
        <taxon>Pseudomonadati</taxon>
        <taxon>Pseudomonadota</taxon>
        <taxon>Alphaproteobacteria</taxon>
        <taxon>Hyphomicrobiales</taxon>
        <taxon>Boseaceae</taxon>
        <taxon>Bosea</taxon>
    </lineage>
</organism>
<evidence type="ECO:0000313" key="2">
    <source>
        <dbReference type="EMBL" id="MFC5295879.1"/>
    </source>
</evidence>
<protein>
    <recommendedName>
        <fullName evidence="4">Integrase</fullName>
    </recommendedName>
</protein>